<protein>
    <submittedName>
        <fullName evidence="1">Uncharacterized protein</fullName>
    </submittedName>
</protein>
<accession>A0A224Y9V4</accession>
<dbReference type="EMBL" id="GFPF01002459">
    <property type="protein sequence ID" value="MAA13605.1"/>
    <property type="molecule type" value="Transcribed_RNA"/>
</dbReference>
<reference evidence="1" key="1">
    <citation type="journal article" date="2017" name="Parasit. Vectors">
        <title>Sialotranscriptomics of Rhipicephalus zambeziensis reveals intricate expression profiles of secretory proteins and suggests tight temporal transcriptional regulation during blood-feeding.</title>
        <authorList>
            <person name="de Castro M.H."/>
            <person name="de Klerk D."/>
            <person name="Pienaar R."/>
            <person name="Rees D.J.G."/>
            <person name="Mans B.J."/>
        </authorList>
    </citation>
    <scope>NUCLEOTIDE SEQUENCE</scope>
    <source>
        <tissue evidence="1">Salivary glands</tissue>
    </source>
</reference>
<evidence type="ECO:0000313" key="1">
    <source>
        <dbReference type="EMBL" id="MAA13605.1"/>
    </source>
</evidence>
<organism evidence="1">
    <name type="scientific">Rhipicephalus zambeziensis</name>
    <dbReference type="NCBI Taxonomy" id="60191"/>
    <lineage>
        <taxon>Eukaryota</taxon>
        <taxon>Metazoa</taxon>
        <taxon>Ecdysozoa</taxon>
        <taxon>Arthropoda</taxon>
        <taxon>Chelicerata</taxon>
        <taxon>Arachnida</taxon>
        <taxon>Acari</taxon>
        <taxon>Parasitiformes</taxon>
        <taxon>Ixodida</taxon>
        <taxon>Ixodoidea</taxon>
        <taxon>Ixodidae</taxon>
        <taxon>Rhipicephalinae</taxon>
        <taxon>Rhipicephalus</taxon>
        <taxon>Rhipicephalus</taxon>
    </lineage>
</organism>
<dbReference type="AlphaFoldDB" id="A0A224Y9V4"/>
<proteinExistence type="predicted"/>
<name>A0A224Y9V4_9ACAR</name>
<sequence length="96" mass="11076">MHAECTHAQLITALEHEPLSHSLFAAWVVTCVYDFIFATSRKSLITNVSWHFPHYRSTIRLLGKLSVQSCNVIHSNYCDIFDMLLWLPKCGFNVYS</sequence>